<dbReference type="AlphaFoldDB" id="A0A2K1QYD9"/>
<dbReference type="Pfam" id="PF13857">
    <property type="entry name" value="Ank_5"/>
    <property type="match status" value="1"/>
</dbReference>
<keyword evidence="1" id="KW-0040">ANK repeat</keyword>
<comment type="caution">
    <text evidence="2">The sequence shown here is derived from an EMBL/GenBank/DDBJ whole genome shotgun (WGS) entry which is preliminary data.</text>
</comment>
<dbReference type="InterPro" id="IPR002110">
    <property type="entry name" value="Ankyrin_rpt"/>
</dbReference>
<dbReference type="EMBL" id="NKHZ01000029">
    <property type="protein sequence ID" value="PNS19933.1"/>
    <property type="molecule type" value="Genomic_DNA"/>
</dbReference>
<accession>A0A2K1QYD9</accession>
<dbReference type="OrthoDB" id="19174at2759"/>
<dbReference type="Proteomes" id="UP000243797">
    <property type="component" value="Unassembled WGS sequence"/>
</dbReference>
<dbReference type="InterPro" id="IPR036770">
    <property type="entry name" value="Ankyrin_rpt-contain_sf"/>
</dbReference>
<name>A0A2K1QYD9_9PEZI</name>
<protein>
    <submittedName>
        <fullName evidence="2">Uncharacterized protein</fullName>
    </submittedName>
</protein>
<gene>
    <name evidence="2" type="ORF">CAC42_7900</name>
</gene>
<evidence type="ECO:0000256" key="1">
    <source>
        <dbReference type="PROSITE-ProRule" id="PRU00023"/>
    </source>
</evidence>
<dbReference type="Gene3D" id="1.25.40.20">
    <property type="entry name" value="Ankyrin repeat-containing domain"/>
    <property type="match status" value="1"/>
</dbReference>
<dbReference type="STRING" id="2082308.A0A2K1QYD9"/>
<dbReference type="PROSITE" id="PS50088">
    <property type="entry name" value="ANK_REPEAT"/>
    <property type="match status" value="1"/>
</dbReference>
<feature type="repeat" description="ANK" evidence="1">
    <location>
        <begin position="38"/>
        <end position="71"/>
    </location>
</feature>
<sequence length="240" mass="26176">MSEEVTIDRLLNLVPDRPDSVQELLLSHPSLAGAQDFSGYSLLHAAVSYGHSDLVRKLVNEFHVDINLKDEDGDSPLCACETVEMAQLLVEEMHADLGCRNEEGQTPEEKIDAEEDYPLIAAYLRDASSRGAGGAGASVAGQAANVQSGTMNGGSTPNGIHHPPRVPNGVGHIRIGHTTEPMDESFAPDPEIRRRIEELASREDYQSEQGQADLRNLVSEVVTGIRQEQAEDRSTRRRVD</sequence>
<evidence type="ECO:0000313" key="2">
    <source>
        <dbReference type="EMBL" id="PNS19933.1"/>
    </source>
</evidence>
<proteinExistence type="predicted"/>
<dbReference type="InParanoid" id="A0A2K1QYD9"/>
<keyword evidence="3" id="KW-1185">Reference proteome</keyword>
<reference evidence="2 3" key="1">
    <citation type="submission" date="2017-06" db="EMBL/GenBank/DDBJ databases">
        <title>Draft genome sequence of a variant of Elsinoe murrayae.</title>
        <authorList>
            <person name="Cheng Q."/>
        </authorList>
    </citation>
    <scope>NUCLEOTIDE SEQUENCE [LARGE SCALE GENOMIC DNA]</scope>
    <source>
        <strain evidence="2 3">CQ-2017a</strain>
    </source>
</reference>
<organism evidence="2 3">
    <name type="scientific">Sphaceloma murrayae</name>
    <dbReference type="NCBI Taxonomy" id="2082308"/>
    <lineage>
        <taxon>Eukaryota</taxon>
        <taxon>Fungi</taxon>
        <taxon>Dikarya</taxon>
        <taxon>Ascomycota</taxon>
        <taxon>Pezizomycotina</taxon>
        <taxon>Dothideomycetes</taxon>
        <taxon>Dothideomycetidae</taxon>
        <taxon>Myriangiales</taxon>
        <taxon>Elsinoaceae</taxon>
        <taxon>Sphaceloma</taxon>
    </lineage>
</organism>
<evidence type="ECO:0000313" key="3">
    <source>
        <dbReference type="Proteomes" id="UP000243797"/>
    </source>
</evidence>
<dbReference type="SUPFAM" id="SSF48403">
    <property type="entry name" value="Ankyrin repeat"/>
    <property type="match status" value="1"/>
</dbReference>